<gene>
    <name evidence="5" type="ORF">G6F50_009946</name>
</gene>
<feature type="compositionally biased region" description="Acidic residues" evidence="3">
    <location>
        <begin position="344"/>
        <end position="353"/>
    </location>
</feature>
<keyword evidence="1" id="KW-1133">Transmembrane helix</keyword>
<dbReference type="GO" id="GO:0008270">
    <property type="term" value="F:zinc ion binding"/>
    <property type="evidence" value="ECO:0007669"/>
    <property type="project" value="UniProtKB-KW"/>
</dbReference>
<evidence type="ECO:0000313" key="5">
    <source>
        <dbReference type="EMBL" id="KAG1565577.1"/>
    </source>
</evidence>
<proteinExistence type="inferred from homology"/>
<keyword evidence="1" id="KW-0863">Zinc-finger</keyword>
<keyword evidence="2" id="KW-0175">Coiled coil</keyword>
<keyword evidence="1" id="KW-0812">Transmembrane</keyword>
<keyword evidence="6" id="KW-1185">Reference proteome</keyword>
<dbReference type="EMBL" id="JAANIU010002062">
    <property type="protein sequence ID" value="KAG1565577.1"/>
    <property type="molecule type" value="Genomic_DNA"/>
</dbReference>
<feature type="transmembrane region" description="Helical" evidence="1">
    <location>
        <begin position="76"/>
        <end position="93"/>
    </location>
</feature>
<accession>A0A9P6YVT9</accession>
<keyword evidence="1" id="KW-0256">Endoplasmic reticulum</keyword>
<feature type="coiled-coil region" evidence="2">
    <location>
        <begin position="12"/>
        <end position="39"/>
    </location>
</feature>
<evidence type="ECO:0000256" key="3">
    <source>
        <dbReference type="SAM" id="MobiDB-lite"/>
    </source>
</evidence>
<comment type="function">
    <text evidence="1">Plays a role in determining ER morphology.</text>
</comment>
<comment type="caution">
    <text evidence="5">The sequence shown here is derived from an EMBL/GenBank/DDBJ whole genome shotgun (WGS) entry which is preliminary data.</text>
</comment>
<organism evidence="5 6">
    <name type="scientific">Rhizopus delemar</name>
    <dbReference type="NCBI Taxonomy" id="936053"/>
    <lineage>
        <taxon>Eukaryota</taxon>
        <taxon>Fungi</taxon>
        <taxon>Fungi incertae sedis</taxon>
        <taxon>Mucoromycota</taxon>
        <taxon>Mucoromycotina</taxon>
        <taxon>Mucoromycetes</taxon>
        <taxon>Mucorales</taxon>
        <taxon>Mucorineae</taxon>
        <taxon>Rhizopodaceae</taxon>
        <taxon>Rhizopus</taxon>
    </lineage>
</organism>
<feature type="compositionally biased region" description="Pro residues" evidence="3">
    <location>
        <begin position="178"/>
        <end position="189"/>
    </location>
</feature>
<dbReference type="InterPro" id="IPR019273">
    <property type="entry name" value="Lunapark_Znf"/>
</dbReference>
<dbReference type="Proteomes" id="UP000740926">
    <property type="component" value="Unassembled WGS sequence"/>
</dbReference>
<dbReference type="AlphaFoldDB" id="A0A9P6YVT9"/>
<evidence type="ECO:0000259" key="4">
    <source>
        <dbReference type="Pfam" id="PF10058"/>
    </source>
</evidence>
<dbReference type="PANTHER" id="PTHR22166:SF12">
    <property type="entry name" value="ENDOPLASMIC RETICULUM JUNCTION FORMATION PROTEIN LUNAPARK"/>
    <property type="match status" value="1"/>
</dbReference>
<sequence length="353" mass="41145">MGSFFSKEKTSSNDFEKILSELDTKIQKAEIKLSELKIRQRRVSFMWIIYSLIVWIICIVYLIRKVYDPFGMPHEYVMAVLPVVLLPAGIYYIRKGLIYYFDRKQKKEESNLSLLRKEQKEKIEELKKKTSYYTTQSLLERYDDEAAKKKKAEAAKVESEKSNLRQRKPVTAPVNHKPVPPPQPYPSSPIPNQSPNQPRYPSQPMIPQQPLKSQPQWYDKLIDALVGDAGPETKYALICTHCFAHNGLVFKEEYDTIQYVCPVCKQFNHSRKPKQVEPKAILAQTSKEEEEEREVIDQKESVSPRAVRKAIRELKKEIEQDKENGTETIAARVRQRHNKNSDVNIDEDEEKSE</sequence>
<comment type="domain">
    <text evidence="1">The C4-type zinc finger motif is necessary both for its ER three-way tubular junction localization and formation.</text>
</comment>
<dbReference type="Pfam" id="PF10058">
    <property type="entry name" value="Zn_ribbon_10"/>
    <property type="match status" value="1"/>
</dbReference>
<dbReference type="GO" id="GO:0098826">
    <property type="term" value="C:endoplasmic reticulum tubular network membrane"/>
    <property type="evidence" value="ECO:0007669"/>
    <property type="project" value="UniProtKB-UniRule"/>
</dbReference>
<feature type="region of interest" description="Disordered" evidence="3">
    <location>
        <begin position="318"/>
        <end position="353"/>
    </location>
</feature>
<evidence type="ECO:0000313" key="6">
    <source>
        <dbReference type="Proteomes" id="UP000740926"/>
    </source>
</evidence>
<comment type="similarity">
    <text evidence="1">Belongs to the lunapark family.</text>
</comment>
<keyword evidence="1" id="KW-0472">Membrane</keyword>
<feature type="domain" description="Lunapark zinc ribbon" evidence="4">
    <location>
        <begin position="217"/>
        <end position="268"/>
    </location>
</feature>
<feature type="transmembrane region" description="Helical" evidence="1">
    <location>
        <begin position="45"/>
        <end position="64"/>
    </location>
</feature>
<dbReference type="GO" id="GO:1903373">
    <property type="term" value="P:positive regulation of endoplasmic reticulum tubular network organization"/>
    <property type="evidence" value="ECO:0007669"/>
    <property type="project" value="UniProtKB-UniRule"/>
</dbReference>
<comment type="subcellular location">
    <subcellularLocation>
        <location evidence="1">Endoplasmic reticulum membrane</location>
        <topology evidence="1">Multi-pass membrane protein</topology>
    </subcellularLocation>
</comment>
<feature type="compositionally biased region" description="Basic and acidic residues" evidence="3">
    <location>
        <begin position="153"/>
        <end position="163"/>
    </location>
</feature>
<dbReference type="GO" id="GO:0071788">
    <property type="term" value="P:endoplasmic reticulum tubular network maintenance"/>
    <property type="evidence" value="ECO:0007669"/>
    <property type="project" value="UniProtKB-UniRule"/>
</dbReference>
<protein>
    <recommendedName>
        <fullName evidence="1">Endoplasmic reticulum junction formation protein lunapark</fullName>
    </recommendedName>
</protein>
<feature type="region of interest" description="Disordered" evidence="3">
    <location>
        <begin position="153"/>
        <end position="211"/>
    </location>
</feature>
<name>A0A9P6YVT9_9FUNG</name>
<keyword evidence="1" id="KW-0479">Metal-binding</keyword>
<evidence type="ECO:0000256" key="1">
    <source>
        <dbReference type="RuleBase" id="RU367073"/>
    </source>
</evidence>
<reference evidence="5 6" key="1">
    <citation type="journal article" date="2020" name="Microb. Genom.">
        <title>Genetic diversity of clinical and environmental Mucorales isolates obtained from an investigation of mucormycosis cases among solid organ transplant recipients.</title>
        <authorList>
            <person name="Nguyen M.H."/>
            <person name="Kaul D."/>
            <person name="Muto C."/>
            <person name="Cheng S.J."/>
            <person name="Richter R.A."/>
            <person name="Bruno V.M."/>
            <person name="Liu G."/>
            <person name="Beyhan S."/>
            <person name="Sundermann A.J."/>
            <person name="Mounaud S."/>
            <person name="Pasculle A.W."/>
            <person name="Nierman W.C."/>
            <person name="Driscoll E."/>
            <person name="Cumbie R."/>
            <person name="Clancy C.J."/>
            <person name="Dupont C.L."/>
        </authorList>
    </citation>
    <scope>NUCLEOTIDE SEQUENCE [LARGE SCALE GENOMIC DNA]</scope>
    <source>
        <strain evidence="5 6">GL24</strain>
    </source>
</reference>
<dbReference type="PANTHER" id="PTHR22166">
    <property type="entry name" value="ENDOPLASMIC RETICULUM JUNCTION FORMATION PROTEIN LUNAPARK"/>
    <property type="match status" value="1"/>
</dbReference>
<keyword evidence="1" id="KW-0862">Zinc</keyword>
<evidence type="ECO:0000256" key="2">
    <source>
        <dbReference type="SAM" id="Coils"/>
    </source>
</evidence>
<dbReference type="InterPro" id="IPR040115">
    <property type="entry name" value="Lnp"/>
</dbReference>